<gene>
    <name evidence="5" type="ordered locus">Msil_1521</name>
</gene>
<name>B8EHY9_METSB</name>
<dbReference type="InterPro" id="IPR036249">
    <property type="entry name" value="Thioredoxin-like_sf"/>
</dbReference>
<evidence type="ECO:0000256" key="4">
    <source>
        <dbReference type="SAM" id="SignalP"/>
    </source>
</evidence>
<feature type="binding site" evidence="2">
    <location>
        <position position="79"/>
    </location>
    <ligand>
        <name>Cu cation</name>
        <dbReference type="ChEBI" id="CHEBI:23378"/>
    </ligand>
</feature>
<dbReference type="Pfam" id="PF02630">
    <property type="entry name" value="SCO1-SenC"/>
    <property type="match status" value="1"/>
</dbReference>
<evidence type="ECO:0000256" key="1">
    <source>
        <dbReference type="ARBA" id="ARBA00010996"/>
    </source>
</evidence>
<comment type="similarity">
    <text evidence="1">Belongs to the SCO1/2 family.</text>
</comment>
<feature type="chain" id="PRO_5002870960" evidence="4">
    <location>
        <begin position="22"/>
        <end position="202"/>
    </location>
</feature>
<evidence type="ECO:0000256" key="2">
    <source>
        <dbReference type="PIRSR" id="PIRSR603782-1"/>
    </source>
</evidence>
<dbReference type="GO" id="GO:0046872">
    <property type="term" value="F:metal ion binding"/>
    <property type="evidence" value="ECO:0007669"/>
    <property type="project" value="UniProtKB-KW"/>
</dbReference>
<feature type="signal peptide" evidence="4">
    <location>
        <begin position="1"/>
        <end position="21"/>
    </location>
</feature>
<keyword evidence="3" id="KW-1015">Disulfide bond</keyword>
<organism evidence="5 6">
    <name type="scientific">Methylocella silvestris (strain DSM 15510 / CIP 108128 / LMG 27833 / NCIMB 13906 / BL2)</name>
    <dbReference type="NCBI Taxonomy" id="395965"/>
    <lineage>
        <taxon>Bacteria</taxon>
        <taxon>Pseudomonadati</taxon>
        <taxon>Pseudomonadota</taxon>
        <taxon>Alphaproteobacteria</taxon>
        <taxon>Hyphomicrobiales</taxon>
        <taxon>Beijerinckiaceae</taxon>
        <taxon>Methylocella</taxon>
    </lineage>
</organism>
<feature type="disulfide bond" description="Redox-active" evidence="3">
    <location>
        <begin position="75"/>
        <end position="79"/>
    </location>
</feature>
<dbReference type="CDD" id="cd02968">
    <property type="entry name" value="SCO"/>
    <property type="match status" value="1"/>
</dbReference>
<feature type="binding site" evidence="2">
    <location>
        <position position="75"/>
    </location>
    <ligand>
        <name>Cu cation</name>
        <dbReference type="ChEBI" id="CHEBI:23378"/>
    </ligand>
</feature>
<dbReference type="OrthoDB" id="5296507at2"/>
<keyword evidence="6" id="KW-1185">Reference proteome</keyword>
<dbReference type="PANTHER" id="PTHR12151:SF25">
    <property type="entry name" value="LINALOOL DEHYDRATASE_ISOMERASE DOMAIN-CONTAINING PROTEIN"/>
    <property type="match status" value="1"/>
</dbReference>
<sequence length="202" mass="22010">MRLSFIPLALAAGLSFTPARAHDHAHMQHMEATKPLSGGSIYNLTSHWANQDGQAVELASLRGEPVVIAMVYTSCKDICPMIVADMVAIENKAKAKSLTRVRFAFFSLDSVVDTPERLKAYADEHGLDPSQWTLYHGDDHAVRELAAALGVRYRRDASGAFDHANIITLLDAEGNIALQQTGGRDAGLDFVSKLEALRPLAR</sequence>
<dbReference type="AlphaFoldDB" id="B8EHY9"/>
<feature type="binding site" evidence="2">
    <location>
        <position position="163"/>
    </location>
    <ligand>
        <name>Cu cation</name>
        <dbReference type="ChEBI" id="CHEBI:23378"/>
    </ligand>
</feature>
<dbReference type="RefSeq" id="WP_012590541.1">
    <property type="nucleotide sequence ID" value="NC_011666.1"/>
</dbReference>
<keyword evidence="4" id="KW-0732">Signal</keyword>
<proteinExistence type="inferred from homology"/>
<dbReference type="EMBL" id="CP001280">
    <property type="protein sequence ID" value="ACK50471.1"/>
    <property type="molecule type" value="Genomic_DNA"/>
</dbReference>
<evidence type="ECO:0000313" key="5">
    <source>
        <dbReference type="EMBL" id="ACK50471.1"/>
    </source>
</evidence>
<reference evidence="5 6" key="1">
    <citation type="journal article" date="2010" name="J. Bacteriol.">
        <title>Complete genome sequence of the aerobic facultative methanotroph Methylocella silvestris BL2.</title>
        <authorList>
            <person name="Chen Y."/>
            <person name="Crombie A."/>
            <person name="Rahman M.T."/>
            <person name="Dedysh S.N."/>
            <person name="Liesack W."/>
            <person name="Stott M.B."/>
            <person name="Alam M."/>
            <person name="Theisen A.R."/>
            <person name="Murrell J.C."/>
            <person name="Dunfield P.F."/>
        </authorList>
    </citation>
    <scope>NUCLEOTIDE SEQUENCE [LARGE SCALE GENOMIC DNA]</scope>
    <source>
        <strain evidence="6">DSM 15510 / CIP 108128 / LMG 27833 / NCIMB 13906 / BL2</strain>
    </source>
</reference>
<dbReference type="Proteomes" id="UP000002257">
    <property type="component" value="Chromosome"/>
</dbReference>
<keyword evidence="2" id="KW-0479">Metal-binding</keyword>
<accession>B8EHY9</accession>
<evidence type="ECO:0000256" key="3">
    <source>
        <dbReference type="PIRSR" id="PIRSR603782-2"/>
    </source>
</evidence>
<protein>
    <submittedName>
        <fullName evidence="5">Electron transport protein SCO1/SenC</fullName>
    </submittedName>
</protein>
<evidence type="ECO:0000313" key="6">
    <source>
        <dbReference type="Proteomes" id="UP000002257"/>
    </source>
</evidence>
<dbReference type="PANTHER" id="PTHR12151">
    <property type="entry name" value="ELECTRON TRANSPORT PROTIN SCO1/SENC FAMILY MEMBER"/>
    <property type="match status" value="1"/>
</dbReference>
<dbReference type="Gene3D" id="3.40.30.10">
    <property type="entry name" value="Glutaredoxin"/>
    <property type="match status" value="1"/>
</dbReference>
<dbReference type="InterPro" id="IPR003782">
    <property type="entry name" value="SCO1/SenC"/>
</dbReference>
<dbReference type="STRING" id="395965.Msil_1521"/>
<keyword evidence="2" id="KW-0186">Copper</keyword>
<dbReference type="HOGENOM" id="CLU_050131_4_1_5"/>
<dbReference type="SUPFAM" id="SSF52833">
    <property type="entry name" value="Thioredoxin-like"/>
    <property type="match status" value="1"/>
</dbReference>
<dbReference type="eggNOG" id="COG1999">
    <property type="taxonomic scope" value="Bacteria"/>
</dbReference>
<dbReference type="KEGG" id="msl:Msil_1521"/>